<feature type="compositionally biased region" description="Basic and acidic residues" evidence="1">
    <location>
        <begin position="15"/>
        <end position="27"/>
    </location>
</feature>
<keyword evidence="3" id="KW-1185">Reference proteome</keyword>
<gene>
    <name evidence="2" type="ORF">BDV95DRAFT_605032</name>
</gene>
<proteinExistence type="predicted"/>
<evidence type="ECO:0000313" key="3">
    <source>
        <dbReference type="Proteomes" id="UP000481861"/>
    </source>
</evidence>
<accession>A0A7C8ICA7</accession>
<dbReference type="AlphaFoldDB" id="A0A7C8ICA7"/>
<feature type="compositionally biased region" description="Low complexity" evidence="1">
    <location>
        <begin position="50"/>
        <end position="63"/>
    </location>
</feature>
<comment type="caution">
    <text evidence="2">The sequence shown here is derived from an EMBL/GenBank/DDBJ whole genome shotgun (WGS) entry which is preliminary data.</text>
</comment>
<organism evidence="2 3">
    <name type="scientific">Massariosphaeria phaeospora</name>
    <dbReference type="NCBI Taxonomy" id="100035"/>
    <lineage>
        <taxon>Eukaryota</taxon>
        <taxon>Fungi</taxon>
        <taxon>Dikarya</taxon>
        <taxon>Ascomycota</taxon>
        <taxon>Pezizomycotina</taxon>
        <taxon>Dothideomycetes</taxon>
        <taxon>Pleosporomycetidae</taxon>
        <taxon>Pleosporales</taxon>
        <taxon>Pleosporales incertae sedis</taxon>
        <taxon>Massariosphaeria</taxon>
    </lineage>
</organism>
<dbReference type="Proteomes" id="UP000481861">
    <property type="component" value="Unassembled WGS sequence"/>
</dbReference>
<feature type="compositionally biased region" description="Polar residues" evidence="1">
    <location>
        <begin position="30"/>
        <end position="49"/>
    </location>
</feature>
<dbReference type="EMBL" id="JAADJZ010000007">
    <property type="protein sequence ID" value="KAF2873532.1"/>
    <property type="molecule type" value="Genomic_DNA"/>
</dbReference>
<name>A0A7C8ICA7_9PLEO</name>
<protein>
    <submittedName>
        <fullName evidence="2">Uncharacterized protein</fullName>
    </submittedName>
</protein>
<evidence type="ECO:0000256" key="1">
    <source>
        <dbReference type="SAM" id="MobiDB-lite"/>
    </source>
</evidence>
<feature type="region of interest" description="Disordered" evidence="1">
    <location>
        <begin position="1"/>
        <end position="117"/>
    </location>
</feature>
<feature type="compositionally biased region" description="Basic and acidic residues" evidence="1">
    <location>
        <begin position="84"/>
        <end position="108"/>
    </location>
</feature>
<dbReference type="OrthoDB" id="3359339at2759"/>
<sequence>MSANHSTDPLTVAKQAERDLNSHEAKTGHAGSQSTTDSGIDTSATTNFPSATATYGSAASGAGDNREIPESEGGGLNARGQPTKARDFEGAGGPDDKARIRAADKGGEDDVAANVKR</sequence>
<reference evidence="2 3" key="1">
    <citation type="submission" date="2020-01" db="EMBL/GenBank/DDBJ databases">
        <authorList>
            <consortium name="DOE Joint Genome Institute"/>
            <person name="Haridas S."/>
            <person name="Albert R."/>
            <person name="Binder M."/>
            <person name="Bloem J."/>
            <person name="Labutti K."/>
            <person name="Salamov A."/>
            <person name="Andreopoulos B."/>
            <person name="Baker S.E."/>
            <person name="Barry K."/>
            <person name="Bills G."/>
            <person name="Bluhm B.H."/>
            <person name="Cannon C."/>
            <person name="Castanera R."/>
            <person name="Culley D.E."/>
            <person name="Daum C."/>
            <person name="Ezra D."/>
            <person name="Gonzalez J.B."/>
            <person name="Henrissat B."/>
            <person name="Kuo A."/>
            <person name="Liang C."/>
            <person name="Lipzen A."/>
            <person name="Lutzoni F."/>
            <person name="Magnuson J."/>
            <person name="Mondo S."/>
            <person name="Nolan M."/>
            <person name="Ohm R."/>
            <person name="Pangilinan J."/>
            <person name="Park H.-J.H."/>
            <person name="Ramirez L."/>
            <person name="Alfaro M."/>
            <person name="Sun H."/>
            <person name="Tritt A."/>
            <person name="Yoshinaga Y."/>
            <person name="Zwiers L.-H.L."/>
            <person name="Turgeon B.G."/>
            <person name="Goodwin S.B."/>
            <person name="Spatafora J.W."/>
            <person name="Crous P.W."/>
            <person name="Grigoriev I.V."/>
        </authorList>
    </citation>
    <scope>NUCLEOTIDE SEQUENCE [LARGE SCALE GENOMIC DNA]</scope>
    <source>
        <strain evidence="2 3">CBS 611.86</strain>
    </source>
</reference>
<evidence type="ECO:0000313" key="2">
    <source>
        <dbReference type="EMBL" id="KAF2873532.1"/>
    </source>
</evidence>